<proteinExistence type="predicted"/>
<dbReference type="AlphaFoldDB" id="C5LSJ9"/>
<organism evidence="4">
    <name type="scientific">Perkinsus marinus (strain ATCC 50983 / TXsc)</name>
    <dbReference type="NCBI Taxonomy" id="423536"/>
    <lineage>
        <taxon>Eukaryota</taxon>
        <taxon>Sar</taxon>
        <taxon>Alveolata</taxon>
        <taxon>Perkinsozoa</taxon>
        <taxon>Perkinsea</taxon>
        <taxon>Perkinsida</taxon>
        <taxon>Perkinsidae</taxon>
        <taxon>Perkinsus</taxon>
    </lineage>
</organism>
<accession>C5LSJ9</accession>
<keyword evidence="1" id="KW-0175">Coiled coil</keyword>
<reference evidence="3 4" key="1">
    <citation type="submission" date="2008-07" db="EMBL/GenBank/DDBJ databases">
        <authorList>
            <person name="El-Sayed N."/>
            <person name="Caler E."/>
            <person name="Inman J."/>
            <person name="Amedeo P."/>
            <person name="Hass B."/>
            <person name="Wortman J."/>
        </authorList>
    </citation>
    <scope>NUCLEOTIDE SEQUENCE [LARGE SCALE GENOMIC DNA]</scope>
    <source>
        <strain evidence="4">ATCC 50983 / TXsc</strain>
    </source>
</reference>
<gene>
    <name evidence="3" type="ORF">Pmar_PMAR017098</name>
</gene>
<evidence type="ECO:0000313" key="3">
    <source>
        <dbReference type="EMBL" id="EER00240.1"/>
    </source>
</evidence>
<dbReference type="Proteomes" id="UP000007800">
    <property type="component" value="Unassembled WGS sequence"/>
</dbReference>
<dbReference type="OrthoDB" id="10254663at2759"/>
<dbReference type="OMA" id="ETCIRVE"/>
<evidence type="ECO:0000256" key="2">
    <source>
        <dbReference type="SAM" id="MobiDB-lite"/>
    </source>
</evidence>
<dbReference type="PANTHER" id="PTHR37027:SF2">
    <property type="entry name" value="CHROMOSOME UNDETERMINED SCAFFOLD_148, WHOLE GENOME SHOTGUN SEQUENCE"/>
    <property type="match status" value="1"/>
</dbReference>
<name>C5LSJ9_PERM5</name>
<feature type="coiled-coil region" evidence="1">
    <location>
        <begin position="139"/>
        <end position="173"/>
    </location>
</feature>
<evidence type="ECO:0000313" key="4">
    <source>
        <dbReference type="Proteomes" id="UP000007800"/>
    </source>
</evidence>
<dbReference type="PANTHER" id="PTHR37027">
    <property type="entry name" value="KDE4"/>
    <property type="match status" value="1"/>
</dbReference>
<sequence>MKLAAIQSNLEEARGGREDGIPSKIRQQSDKLQRTMSADQTKMSLLSEQITKLRESLHSDRVATELLTERMQKDLKLVESSTELDMNALRQARTESHAKLEKALTNTVSEITEVAGPVWVGEAVLTERQGRAASEDRMLKKLEEICGRMEADMAEERHQREEAEDKLIVLLENTCSRVEASLGQSGTQLVSGDDDSW</sequence>
<protein>
    <submittedName>
        <fullName evidence="3">Uncharacterized protein</fullName>
    </submittedName>
</protein>
<dbReference type="InParanoid" id="C5LSJ9"/>
<feature type="compositionally biased region" description="Basic and acidic residues" evidence="2">
    <location>
        <begin position="11"/>
        <end position="33"/>
    </location>
</feature>
<dbReference type="RefSeq" id="XP_002767522.1">
    <property type="nucleotide sequence ID" value="XM_002767476.1"/>
</dbReference>
<dbReference type="EMBL" id="GG685191">
    <property type="protein sequence ID" value="EER00240.1"/>
    <property type="molecule type" value="Genomic_DNA"/>
</dbReference>
<evidence type="ECO:0000256" key="1">
    <source>
        <dbReference type="SAM" id="Coils"/>
    </source>
</evidence>
<dbReference type="InterPro" id="IPR038835">
    <property type="entry name" value="Giardin_beta-like"/>
</dbReference>
<keyword evidence="4" id="KW-1185">Reference proteome</keyword>
<feature type="region of interest" description="Disordered" evidence="2">
    <location>
        <begin position="1"/>
        <end position="38"/>
    </location>
</feature>
<feature type="compositionally biased region" description="Polar residues" evidence="2">
    <location>
        <begin position="1"/>
        <end position="10"/>
    </location>
</feature>
<dbReference type="GeneID" id="9049982"/>